<feature type="transmembrane region" description="Helical" evidence="9">
    <location>
        <begin position="252"/>
        <end position="270"/>
    </location>
</feature>
<dbReference type="NCBIfam" id="TIGR00966">
    <property type="entry name" value="transloc_SecF"/>
    <property type="match status" value="1"/>
</dbReference>
<evidence type="ECO:0000256" key="9">
    <source>
        <dbReference type="HAMAP-Rule" id="MF_01464"/>
    </source>
</evidence>
<dbReference type="PANTHER" id="PTHR30081:SF8">
    <property type="entry name" value="PROTEIN TRANSLOCASE SUBUNIT SECF"/>
    <property type="match status" value="1"/>
</dbReference>
<dbReference type="InterPro" id="IPR005665">
    <property type="entry name" value="SecF_bac"/>
</dbReference>
<comment type="function">
    <text evidence="9">Part of the Sec protein translocase complex. Interacts with the SecYEG preprotein conducting channel. SecDF uses the proton motive force (PMF) to complete protein translocation after the ATP-dependent function of SecA.</text>
</comment>
<evidence type="ECO:0000259" key="11">
    <source>
        <dbReference type="Pfam" id="PF02355"/>
    </source>
</evidence>
<dbReference type="EMBL" id="JBHUEN010000019">
    <property type="protein sequence ID" value="MFD1881455.1"/>
    <property type="molecule type" value="Genomic_DNA"/>
</dbReference>
<keyword evidence="4 9" id="KW-0812">Transmembrane</keyword>
<keyword evidence="6 9" id="KW-1133">Transmembrane helix</keyword>
<dbReference type="RefSeq" id="WP_379141330.1">
    <property type="nucleotide sequence ID" value="NZ_JBHUEN010000019.1"/>
</dbReference>
<evidence type="ECO:0000256" key="6">
    <source>
        <dbReference type="ARBA" id="ARBA00022989"/>
    </source>
</evidence>
<evidence type="ECO:0000256" key="2">
    <source>
        <dbReference type="ARBA" id="ARBA00022448"/>
    </source>
</evidence>
<dbReference type="InterPro" id="IPR055344">
    <property type="entry name" value="SecD_SecF_C_bact"/>
</dbReference>
<dbReference type="SUPFAM" id="SSF82866">
    <property type="entry name" value="Multidrug efflux transporter AcrB transmembrane domain"/>
    <property type="match status" value="1"/>
</dbReference>
<keyword evidence="13" id="KW-1185">Reference proteome</keyword>
<keyword evidence="2 9" id="KW-0813">Transport</keyword>
<accession>A0ABW4R5M2</accession>
<evidence type="ECO:0000256" key="5">
    <source>
        <dbReference type="ARBA" id="ARBA00022927"/>
    </source>
</evidence>
<evidence type="ECO:0000256" key="8">
    <source>
        <dbReference type="ARBA" id="ARBA00023136"/>
    </source>
</evidence>
<feature type="transmembrane region" description="Helical" evidence="9">
    <location>
        <begin position="173"/>
        <end position="194"/>
    </location>
</feature>
<sequence>MAFRLKLVPDHTNIDFFRWQFLTFGLSTVAAIASVILVLTMGMNFGIDFKGGTTIRAETTQPLDIGAYRSALTPLNLPDLTITQVYDPTFRADQHVAQIRIGVEPDQETVSPETVAQVEAAVKAVDPAVTFGASESVGPKVSGELITSAVQAVLAALVAIAIYIWLRFEWQFAIGAAVSLVHDVLITLGVFALFQLKFDLTTVAAILTIVGYSINDTVVVFDRLRENLIKYKTMPLRDVMNLSVNETLSRTVMTSGTTLIALLALLIFGGDVIRGFVFAITFGIVIGTYSSVYVAKNVVLWLGVKRDWSKPDPKDPGKKVDEKRGDTPFADLP</sequence>
<feature type="domain" description="Protein export membrane protein SecD/SecF C-terminal" evidence="11">
    <location>
        <begin position="118"/>
        <end position="303"/>
    </location>
</feature>
<feature type="transmembrane region" description="Helical" evidence="9">
    <location>
        <begin position="145"/>
        <end position="166"/>
    </location>
</feature>
<evidence type="ECO:0000256" key="7">
    <source>
        <dbReference type="ARBA" id="ARBA00023010"/>
    </source>
</evidence>
<dbReference type="NCBIfam" id="TIGR00916">
    <property type="entry name" value="2A0604s01"/>
    <property type="match status" value="1"/>
</dbReference>
<proteinExistence type="inferred from homology"/>
<dbReference type="Gene3D" id="1.20.1640.10">
    <property type="entry name" value="Multidrug efflux transporter AcrB transmembrane domain"/>
    <property type="match status" value="1"/>
</dbReference>
<comment type="subunit">
    <text evidence="9">Forms a complex with SecD. Part of the essential Sec protein translocation apparatus which comprises SecA, SecYEG and auxiliary proteins SecDF-YajC and YidC.</text>
</comment>
<keyword evidence="5 9" id="KW-0653">Protein transport</keyword>
<evidence type="ECO:0000256" key="4">
    <source>
        <dbReference type="ARBA" id="ARBA00022692"/>
    </source>
</evidence>
<dbReference type="HAMAP" id="MF_01464_B">
    <property type="entry name" value="SecF_B"/>
    <property type="match status" value="1"/>
</dbReference>
<dbReference type="Proteomes" id="UP001597213">
    <property type="component" value="Unassembled WGS sequence"/>
</dbReference>
<dbReference type="InterPro" id="IPR022646">
    <property type="entry name" value="SecD/SecF_CS"/>
</dbReference>
<dbReference type="PRINTS" id="PR01755">
    <property type="entry name" value="SECFTRNLCASE"/>
</dbReference>
<dbReference type="InterPro" id="IPR022813">
    <property type="entry name" value="SecD/SecF_arch_bac"/>
</dbReference>
<feature type="transmembrane region" description="Helical" evidence="9">
    <location>
        <begin position="276"/>
        <end position="304"/>
    </location>
</feature>
<evidence type="ECO:0000313" key="12">
    <source>
        <dbReference type="EMBL" id="MFD1881455.1"/>
    </source>
</evidence>
<dbReference type="Pfam" id="PF07549">
    <property type="entry name" value="Sec_GG"/>
    <property type="match status" value="1"/>
</dbReference>
<evidence type="ECO:0000256" key="10">
    <source>
        <dbReference type="SAM" id="MobiDB-lite"/>
    </source>
</evidence>
<gene>
    <name evidence="9 12" type="primary">secF</name>
    <name evidence="12" type="ORF">ACFSCT_06965</name>
</gene>
<evidence type="ECO:0000256" key="1">
    <source>
        <dbReference type="ARBA" id="ARBA00004651"/>
    </source>
</evidence>
<feature type="compositionally biased region" description="Basic and acidic residues" evidence="10">
    <location>
        <begin position="308"/>
        <end position="326"/>
    </location>
</feature>
<dbReference type="PANTHER" id="PTHR30081">
    <property type="entry name" value="PROTEIN-EXPORT MEMBRANE PROTEIN SEC"/>
    <property type="match status" value="1"/>
</dbReference>
<feature type="transmembrane region" description="Helical" evidence="9">
    <location>
        <begin position="21"/>
        <end position="43"/>
    </location>
</feature>
<dbReference type="InterPro" id="IPR048634">
    <property type="entry name" value="SecD_SecF_C"/>
</dbReference>
<protein>
    <recommendedName>
        <fullName evidence="9">Protein-export membrane protein SecF</fullName>
    </recommendedName>
</protein>
<feature type="region of interest" description="Disordered" evidence="10">
    <location>
        <begin position="308"/>
        <end position="333"/>
    </location>
</feature>
<dbReference type="InterPro" id="IPR022645">
    <property type="entry name" value="SecD/SecF_bac"/>
</dbReference>
<keyword evidence="7 9" id="KW-0811">Translocation</keyword>
<keyword evidence="8 9" id="KW-0472">Membrane</keyword>
<comment type="caution">
    <text evidence="12">The sequence shown here is derived from an EMBL/GenBank/DDBJ whole genome shotgun (WGS) entry which is preliminary data.</text>
</comment>
<feature type="transmembrane region" description="Helical" evidence="9">
    <location>
        <begin position="200"/>
        <end position="221"/>
    </location>
</feature>
<organism evidence="12 13">
    <name type="scientific">Paracoccus pacificus</name>
    <dbReference type="NCBI Taxonomy" id="1463598"/>
    <lineage>
        <taxon>Bacteria</taxon>
        <taxon>Pseudomonadati</taxon>
        <taxon>Pseudomonadota</taxon>
        <taxon>Alphaproteobacteria</taxon>
        <taxon>Rhodobacterales</taxon>
        <taxon>Paracoccaceae</taxon>
        <taxon>Paracoccus</taxon>
    </lineage>
</organism>
<dbReference type="Pfam" id="PF02355">
    <property type="entry name" value="SecD_SecF_C"/>
    <property type="match status" value="1"/>
</dbReference>
<name>A0ABW4R5M2_9RHOB</name>
<evidence type="ECO:0000313" key="13">
    <source>
        <dbReference type="Proteomes" id="UP001597213"/>
    </source>
</evidence>
<reference evidence="13" key="1">
    <citation type="journal article" date="2019" name="Int. J. Syst. Evol. Microbiol.">
        <title>The Global Catalogue of Microorganisms (GCM) 10K type strain sequencing project: providing services to taxonomists for standard genome sequencing and annotation.</title>
        <authorList>
            <consortium name="The Broad Institute Genomics Platform"/>
            <consortium name="The Broad Institute Genome Sequencing Center for Infectious Disease"/>
            <person name="Wu L."/>
            <person name="Ma J."/>
        </authorList>
    </citation>
    <scope>NUCLEOTIDE SEQUENCE [LARGE SCALE GENOMIC DNA]</scope>
    <source>
        <strain evidence="13">CCUG 56029</strain>
    </source>
</reference>
<comment type="subcellular location">
    <subcellularLocation>
        <location evidence="1 9">Cell membrane</location>
        <topology evidence="1 9">Multi-pass membrane protein</topology>
    </subcellularLocation>
</comment>
<comment type="similarity">
    <text evidence="9">Belongs to the SecD/SecF family. SecF subfamily.</text>
</comment>
<evidence type="ECO:0000256" key="3">
    <source>
        <dbReference type="ARBA" id="ARBA00022475"/>
    </source>
</evidence>
<keyword evidence="3 9" id="KW-1003">Cell membrane</keyword>